<dbReference type="AlphaFoldDB" id="A0A6C0JN72"/>
<evidence type="ECO:0000313" key="2">
    <source>
        <dbReference type="EMBL" id="QHU07039.1"/>
    </source>
</evidence>
<reference evidence="2" key="1">
    <citation type="journal article" date="2020" name="Nature">
        <title>Giant virus diversity and host interactions through global metagenomics.</title>
        <authorList>
            <person name="Schulz F."/>
            <person name="Roux S."/>
            <person name="Paez-Espino D."/>
            <person name="Jungbluth S."/>
            <person name="Walsh D.A."/>
            <person name="Denef V.J."/>
            <person name="McMahon K.D."/>
            <person name="Konstantinidis K.T."/>
            <person name="Eloe-Fadrosh E.A."/>
            <person name="Kyrpides N.C."/>
            <person name="Woyke T."/>
        </authorList>
    </citation>
    <scope>NUCLEOTIDE SEQUENCE</scope>
    <source>
        <strain evidence="2">GVMAG-S-1038524-41</strain>
    </source>
</reference>
<sequence>MKSTLIFFDSSENGKRGTLRGLVIFPIFIILTLLWFLLTKKPLYDKHIDQVDKSRLWVAMGVSALLIVSAVAVHTPDTVKKAVVYSGLVGFVVYGISNAVLLATSKKWGYDIALIDTLWGIVSTALLGYILYEVVKKWPKTFAAI</sequence>
<keyword evidence="1" id="KW-1133">Transmembrane helix</keyword>
<evidence type="ECO:0000256" key="1">
    <source>
        <dbReference type="SAM" id="Phobius"/>
    </source>
</evidence>
<protein>
    <recommendedName>
        <fullName evidence="3">DUF2177 family protein</fullName>
    </recommendedName>
</protein>
<dbReference type="InterPro" id="IPR018687">
    <property type="entry name" value="DUF2177_membr"/>
</dbReference>
<accession>A0A6C0JN72</accession>
<evidence type="ECO:0008006" key="3">
    <source>
        <dbReference type="Google" id="ProtNLM"/>
    </source>
</evidence>
<feature type="transmembrane region" description="Helical" evidence="1">
    <location>
        <begin position="58"/>
        <end position="75"/>
    </location>
</feature>
<keyword evidence="1" id="KW-0812">Transmembrane</keyword>
<feature type="transmembrane region" description="Helical" evidence="1">
    <location>
        <begin position="82"/>
        <end position="102"/>
    </location>
</feature>
<feature type="transmembrane region" description="Helical" evidence="1">
    <location>
        <begin position="108"/>
        <end position="132"/>
    </location>
</feature>
<feature type="transmembrane region" description="Helical" evidence="1">
    <location>
        <begin position="21"/>
        <end position="38"/>
    </location>
</feature>
<keyword evidence="1" id="KW-0472">Membrane</keyword>
<dbReference type="EMBL" id="MN740671">
    <property type="protein sequence ID" value="QHU07039.1"/>
    <property type="molecule type" value="Genomic_DNA"/>
</dbReference>
<proteinExistence type="predicted"/>
<name>A0A6C0JN72_9ZZZZ</name>
<organism evidence="2">
    <name type="scientific">viral metagenome</name>
    <dbReference type="NCBI Taxonomy" id="1070528"/>
    <lineage>
        <taxon>unclassified sequences</taxon>
        <taxon>metagenomes</taxon>
        <taxon>organismal metagenomes</taxon>
    </lineage>
</organism>
<dbReference type="Pfam" id="PF09945">
    <property type="entry name" value="DUF2177"/>
    <property type="match status" value="1"/>
</dbReference>